<dbReference type="OrthoDB" id="9801625at2"/>
<sequence>MKIIVGVKYCGHCNPIIEGPEIIENLKKLEPDLEFVSWQEQQKDILLIVSGCTSDCATRPQFNGPVINVAGSSVERIQYSLTELPSQILKKIKEKGAACFD</sequence>
<reference evidence="1 2" key="1">
    <citation type="submission" date="2016-09" db="EMBL/GenBank/DDBJ databases">
        <title>Complete genome of Desulfosporosinus sp. OL.</title>
        <authorList>
            <person name="Mardanov A."/>
            <person name="Beletsky A."/>
            <person name="Panova A."/>
            <person name="Karnachuk O."/>
            <person name="Ravin N."/>
        </authorList>
    </citation>
    <scope>NUCLEOTIDE SEQUENCE [LARGE SCALE GENOMIC DNA]</scope>
    <source>
        <strain evidence="1 2">OL</strain>
    </source>
</reference>
<accession>A0A1Q8QKM3</accession>
<gene>
    <name evidence="1" type="ORF">DSOL_4343</name>
</gene>
<dbReference type="STRING" id="1888891.DSOL_4343"/>
<name>A0A1Q8QKM3_9FIRM</name>
<dbReference type="AlphaFoldDB" id="A0A1Q8QKM3"/>
<keyword evidence="2" id="KW-1185">Reference proteome</keyword>
<dbReference type="Proteomes" id="UP000186102">
    <property type="component" value="Unassembled WGS sequence"/>
</dbReference>
<evidence type="ECO:0000313" key="1">
    <source>
        <dbReference type="EMBL" id="OLN27886.1"/>
    </source>
</evidence>
<dbReference type="RefSeq" id="WP_075366689.1">
    <property type="nucleotide sequence ID" value="NZ_MLBF01000050.1"/>
</dbReference>
<dbReference type="EMBL" id="MLBF01000050">
    <property type="protein sequence ID" value="OLN27886.1"/>
    <property type="molecule type" value="Genomic_DNA"/>
</dbReference>
<evidence type="ECO:0000313" key="2">
    <source>
        <dbReference type="Proteomes" id="UP000186102"/>
    </source>
</evidence>
<comment type="caution">
    <text evidence="1">The sequence shown here is derived from an EMBL/GenBank/DDBJ whole genome shotgun (WGS) entry which is preliminary data.</text>
</comment>
<organism evidence="1 2">
    <name type="scientific">Desulfosporosinus metallidurans</name>
    <dbReference type="NCBI Taxonomy" id="1888891"/>
    <lineage>
        <taxon>Bacteria</taxon>
        <taxon>Bacillati</taxon>
        <taxon>Bacillota</taxon>
        <taxon>Clostridia</taxon>
        <taxon>Eubacteriales</taxon>
        <taxon>Desulfitobacteriaceae</taxon>
        <taxon>Desulfosporosinus</taxon>
    </lineage>
</organism>
<protein>
    <submittedName>
        <fullName evidence="1">Uncharacterized protein</fullName>
    </submittedName>
</protein>
<proteinExistence type="predicted"/>